<name>A0A4Y8ZW27_9SPHN</name>
<dbReference type="Gene3D" id="1.10.10.10">
    <property type="entry name" value="Winged helix-like DNA-binding domain superfamily/Winged helix DNA-binding domain"/>
    <property type="match status" value="1"/>
</dbReference>
<keyword evidence="1 7" id="KW-0489">Methyltransferase</keyword>
<dbReference type="AlphaFoldDB" id="A0A4Y8ZW27"/>
<evidence type="ECO:0000256" key="4">
    <source>
        <dbReference type="PIRSR" id="PIRSR005739-1"/>
    </source>
</evidence>
<accession>A0A4Y8ZW27</accession>
<dbReference type="GO" id="GO:0032259">
    <property type="term" value="P:methylation"/>
    <property type="evidence" value="ECO:0007669"/>
    <property type="project" value="UniProtKB-KW"/>
</dbReference>
<dbReference type="Gene3D" id="3.40.50.150">
    <property type="entry name" value="Vaccinia Virus protein VP39"/>
    <property type="match status" value="1"/>
</dbReference>
<keyword evidence="8" id="KW-1185">Reference proteome</keyword>
<dbReference type="OrthoDB" id="9766840at2"/>
<dbReference type="Proteomes" id="UP000298213">
    <property type="component" value="Unassembled WGS sequence"/>
</dbReference>
<proteinExistence type="predicted"/>
<reference evidence="7 8" key="1">
    <citation type="submission" date="2019-03" db="EMBL/GenBank/DDBJ databases">
        <title>Genome sequence of Sphingomonas sp. 17J27-24.</title>
        <authorList>
            <person name="Kim M."/>
            <person name="Maeng S."/>
            <person name="Sathiyaraj S."/>
        </authorList>
    </citation>
    <scope>NUCLEOTIDE SEQUENCE [LARGE SCALE GENOMIC DNA]</scope>
    <source>
        <strain evidence="7 8">17J27-24</strain>
    </source>
</reference>
<keyword evidence="3" id="KW-0949">S-adenosyl-L-methionine</keyword>
<dbReference type="FunFam" id="1.10.10.10:FF:000358">
    <property type="entry name" value="Acetylserotonin O-methyltransferase"/>
    <property type="match status" value="1"/>
</dbReference>
<dbReference type="EMBL" id="SPDV01000008">
    <property type="protein sequence ID" value="TFI59345.1"/>
    <property type="molecule type" value="Genomic_DNA"/>
</dbReference>
<dbReference type="RefSeq" id="WP_135084642.1">
    <property type="nucleotide sequence ID" value="NZ_SPDV01000008.1"/>
</dbReference>
<dbReference type="PANTHER" id="PTHR43712:SF2">
    <property type="entry name" value="O-METHYLTRANSFERASE CICE"/>
    <property type="match status" value="1"/>
</dbReference>
<evidence type="ECO:0000256" key="3">
    <source>
        <dbReference type="ARBA" id="ARBA00022691"/>
    </source>
</evidence>
<keyword evidence="2 7" id="KW-0808">Transferase</keyword>
<dbReference type="GO" id="GO:0008171">
    <property type="term" value="F:O-methyltransferase activity"/>
    <property type="evidence" value="ECO:0007669"/>
    <property type="project" value="InterPro"/>
</dbReference>
<sequence length="355" mass="38904">MNAELPIHSQRDHERAAAPSPARILEMGMAFWASKTLLSAVELRLFSVLGEGPLSADEIEDEIGLHPRATRDFLDALVALKMLDRTGDDAGALYYNTPEAAQFLDKASPAYVGGILEMANDRLYPFWADLTPALLTGKPQNEIKHSGRAMFETLYAEPKRLEQFMDAMTGVSRANFEAFANRFDFMPYRSMADIGGATGLLSATVARAHPHLACTSYDLPVVTPIAERRLSEAGLAERVAAKPIDFLADDFPPADLITMGMILHDWNLEQKKALIAKAYRALPRGGAFVAIENIIDDARRENAFGLLMSLNMLIEFGDAFDFTGSDFASWCLEAGFRHCEVLPLAGPASAAIAYK</sequence>
<dbReference type="PANTHER" id="PTHR43712">
    <property type="entry name" value="PUTATIVE (AFU_ORTHOLOGUE AFUA_4G14580)-RELATED"/>
    <property type="match status" value="1"/>
</dbReference>
<feature type="domain" description="O-methyltransferase dimerisation" evidence="6">
    <location>
        <begin position="30"/>
        <end position="104"/>
    </location>
</feature>
<dbReference type="InterPro" id="IPR036388">
    <property type="entry name" value="WH-like_DNA-bd_sf"/>
</dbReference>
<evidence type="ECO:0000256" key="2">
    <source>
        <dbReference type="ARBA" id="ARBA00022679"/>
    </source>
</evidence>
<feature type="active site" description="Proton acceptor" evidence="4">
    <location>
        <position position="264"/>
    </location>
</feature>
<evidence type="ECO:0000259" key="6">
    <source>
        <dbReference type="Pfam" id="PF08100"/>
    </source>
</evidence>
<protein>
    <submittedName>
        <fullName evidence="7">Methyltransferase</fullName>
    </submittedName>
</protein>
<gene>
    <name evidence="7" type="ORF">E2493_05775</name>
</gene>
<dbReference type="InterPro" id="IPR012967">
    <property type="entry name" value="COMT_dimerisation"/>
</dbReference>
<evidence type="ECO:0000313" key="7">
    <source>
        <dbReference type="EMBL" id="TFI59345.1"/>
    </source>
</evidence>
<evidence type="ECO:0000259" key="5">
    <source>
        <dbReference type="Pfam" id="PF00891"/>
    </source>
</evidence>
<evidence type="ECO:0000313" key="8">
    <source>
        <dbReference type="Proteomes" id="UP000298213"/>
    </source>
</evidence>
<dbReference type="InterPro" id="IPR001077">
    <property type="entry name" value="COMT_C"/>
</dbReference>
<organism evidence="7 8">
    <name type="scientific">Sphingomonas parva</name>
    <dbReference type="NCBI Taxonomy" id="2555898"/>
    <lineage>
        <taxon>Bacteria</taxon>
        <taxon>Pseudomonadati</taxon>
        <taxon>Pseudomonadota</taxon>
        <taxon>Alphaproteobacteria</taxon>
        <taxon>Sphingomonadales</taxon>
        <taxon>Sphingomonadaceae</taxon>
        <taxon>Sphingomonas</taxon>
    </lineage>
</organism>
<dbReference type="PROSITE" id="PS51683">
    <property type="entry name" value="SAM_OMT_II"/>
    <property type="match status" value="1"/>
</dbReference>
<dbReference type="Pfam" id="PF08100">
    <property type="entry name" value="Dimerisation"/>
    <property type="match status" value="1"/>
</dbReference>
<dbReference type="InterPro" id="IPR036390">
    <property type="entry name" value="WH_DNA-bd_sf"/>
</dbReference>
<evidence type="ECO:0000256" key="1">
    <source>
        <dbReference type="ARBA" id="ARBA00022603"/>
    </source>
</evidence>
<feature type="domain" description="O-methyltransferase C-terminal" evidence="5">
    <location>
        <begin position="127"/>
        <end position="337"/>
    </location>
</feature>
<comment type="caution">
    <text evidence="7">The sequence shown here is derived from an EMBL/GenBank/DDBJ whole genome shotgun (WGS) entry which is preliminary data.</text>
</comment>
<dbReference type="InterPro" id="IPR016461">
    <property type="entry name" value="COMT-like"/>
</dbReference>
<dbReference type="InterPro" id="IPR029063">
    <property type="entry name" value="SAM-dependent_MTases_sf"/>
</dbReference>
<dbReference type="GO" id="GO:0046983">
    <property type="term" value="F:protein dimerization activity"/>
    <property type="evidence" value="ECO:0007669"/>
    <property type="project" value="InterPro"/>
</dbReference>
<dbReference type="SUPFAM" id="SSF46785">
    <property type="entry name" value="Winged helix' DNA-binding domain"/>
    <property type="match status" value="1"/>
</dbReference>
<dbReference type="Pfam" id="PF00891">
    <property type="entry name" value="Methyltransf_2"/>
    <property type="match status" value="1"/>
</dbReference>
<dbReference type="SUPFAM" id="SSF53335">
    <property type="entry name" value="S-adenosyl-L-methionine-dependent methyltransferases"/>
    <property type="match status" value="1"/>
</dbReference>
<dbReference type="PIRSF" id="PIRSF005739">
    <property type="entry name" value="O-mtase"/>
    <property type="match status" value="1"/>
</dbReference>